<comment type="subunit">
    <text evidence="8">Homodimer.</text>
</comment>
<feature type="chain" id="PRO_5046661287" description="High-potential iron-sulfur protein" evidence="9">
    <location>
        <begin position="25"/>
        <end position="110"/>
    </location>
</feature>
<reference evidence="11 12" key="1">
    <citation type="submission" date="2020-11" db="EMBL/GenBank/DDBJ databases">
        <title>Draft Genome Sequence and Secondary Metabolite Biosynthetic Potential of the Lysobacter niastensis Type strain DSM 18481.</title>
        <authorList>
            <person name="Turrini P."/>
            <person name="Artuso I."/>
            <person name="Tescari M."/>
            <person name="Lugli G.A."/>
            <person name="Frangipani E."/>
            <person name="Ventura M."/>
            <person name="Visca P."/>
        </authorList>
    </citation>
    <scope>NUCLEOTIDE SEQUENCE [LARGE SCALE GENOMIC DNA]</scope>
    <source>
        <strain evidence="11 12">DSM 18481</strain>
    </source>
</reference>
<feature type="signal peptide" evidence="9">
    <location>
        <begin position="1"/>
        <end position="24"/>
    </location>
</feature>
<gene>
    <name evidence="11" type="ORF">IU514_05460</name>
</gene>
<dbReference type="PROSITE" id="PS51318">
    <property type="entry name" value="TAT"/>
    <property type="match status" value="1"/>
</dbReference>
<dbReference type="SUPFAM" id="SSF57652">
    <property type="entry name" value="HIPIP (high potential iron protein)"/>
    <property type="match status" value="1"/>
</dbReference>
<protein>
    <recommendedName>
        <fullName evidence="8">High-potential iron-sulfur protein</fullName>
        <shortName evidence="8">HiPIP</shortName>
    </recommendedName>
</protein>
<dbReference type="InterPro" id="IPR036369">
    <property type="entry name" value="HIPIP_sf"/>
</dbReference>
<dbReference type="RefSeq" id="WP_194930092.1">
    <property type="nucleotide sequence ID" value="NZ_JADLZT010000003.1"/>
</dbReference>
<keyword evidence="4 8" id="KW-0479">Metal-binding</keyword>
<dbReference type="Proteomes" id="UP001429984">
    <property type="component" value="Unassembled WGS sequence"/>
</dbReference>
<comment type="function">
    <text evidence="1 8">Specific class of high-redox-potential 4Fe-4S ferredoxins. Functions in anaerobic electron transport in most purple and in some other photosynthetic bacteria and in at least one genus (Paracoccus) of halophilic, denitrifying bacteria.</text>
</comment>
<keyword evidence="9" id="KW-0732">Signal</keyword>
<evidence type="ECO:0000256" key="1">
    <source>
        <dbReference type="ARBA" id="ARBA00002137"/>
    </source>
</evidence>
<dbReference type="PROSITE" id="PS51373">
    <property type="entry name" value="HIPIP"/>
    <property type="match status" value="1"/>
</dbReference>
<keyword evidence="3 8" id="KW-0004">4Fe-4S</keyword>
<keyword evidence="7 8" id="KW-0411">Iron-sulfur</keyword>
<keyword evidence="6 8" id="KW-0408">Iron</keyword>
<name>A0ABS0B5S4_9GAMM</name>
<dbReference type="EMBL" id="JADLZT010000003">
    <property type="protein sequence ID" value="MBF6023478.1"/>
    <property type="molecule type" value="Genomic_DNA"/>
</dbReference>
<dbReference type="Gene3D" id="4.10.490.10">
    <property type="entry name" value="High potential iron-sulphur protein"/>
    <property type="match status" value="1"/>
</dbReference>
<evidence type="ECO:0000256" key="6">
    <source>
        <dbReference type="ARBA" id="ARBA00023004"/>
    </source>
</evidence>
<keyword evidence="5 8" id="KW-0249">Electron transport</keyword>
<evidence type="ECO:0000313" key="12">
    <source>
        <dbReference type="Proteomes" id="UP001429984"/>
    </source>
</evidence>
<dbReference type="Pfam" id="PF01355">
    <property type="entry name" value="HIPIP"/>
    <property type="match status" value="1"/>
</dbReference>
<evidence type="ECO:0000256" key="2">
    <source>
        <dbReference type="ARBA" id="ARBA00022448"/>
    </source>
</evidence>
<comment type="similarity">
    <text evidence="8">Belongs to the high-potential iron-sulfur protein (HiPIP) family.</text>
</comment>
<accession>A0ABS0B5S4</accession>
<proteinExistence type="inferred from homology"/>
<keyword evidence="12" id="KW-1185">Reference proteome</keyword>
<dbReference type="InterPro" id="IPR000170">
    <property type="entry name" value="High_potential_FeS_prot"/>
</dbReference>
<keyword evidence="2 8" id="KW-0813">Transport</keyword>
<evidence type="ECO:0000256" key="8">
    <source>
        <dbReference type="RuleBase" id="RU000620"/>
    </source>
</evidence>
<evidence type="ECO:0000256" key="9">
    <source>
        <dbReference type="SAM" id="SignalP"/>
    </source>
</evidence>
<evidence type="ECO:0000313" key="11">
    <source>
        <dbReference type="EMBL" id="MBF6023478.1"/>
    </source>
</evidence>
<evidence type="ECO:0000256" key="4">
    <source>
        <dbReference type="ARBA" id="ARBA00022723"/>
    </source>
</evidence>
<evidence type="ECO:0000256" key="3">
    <source>
        <dbReference type="ARBA" id="ARBA00022485"/>
    </source>
</evidence>
<feature type="domain" description="High potential iron-sulfur proteins family profile" evidence="10">
    <location>
        <begin position="36"/>
        <end position="110"/>
    </location>
</feature>
<evidence type="ECO:0000256" key="7">
    <source>
        <dbReference type="ARBA" id="ARBA00023014"/>
    </source>
</evidence>
<dbReference type="InterPro" id="IPR006311">
    <property type="entry name" value="TAT_signal"/>
</dbReference>
<sequence length="110" mass="11438">MNVQDPSRRRFLVQAIAVSVAAMAVNTAAGQAAKPAAALPKLPLDNPTAKALAYTENAASVKHPSFKPGSHCANCNLYKGVAGQAYGPCQLFPQNSVAAKGWCSGWAKKV</sequence>
<evidence type="ECO:0000256" key="5">
    <source>
        <dbReference type="ARBA" id="ARBA00022982"/>
    </source>
</evidence>
<evidence type="ECO:0000259" key="10">
    <source>
        <dbReference type="PROSITE" id="PS51373"/>
    </source>
</evidence>
<organism evidence="11 12">
    <name type="scientific">Lysobacter niastensis</name>
    <dbReference type="NCBI Taxonomy" id="380629"/>
    <lineage>
        <taxon>Bacteria</taxon>
        <taxon>Pseudomonadati</taxon>
        <taxon>Pseudomonadota</taxon>
        <taxon>Gammaproteobacteria</taxon>
        <taxon>Lysobacterales</taxon>
        <taxon>Lysobacteraceae</taxon>
        <taxon>Lysobacter</taxon>
    </lineage>
</organism>
<comment type="caution">
    <text evidence="11">The sequence shown here is derived from an EMBL/GenBank/DDBJ whole genome shotgun (WGS) entry which is preliminary data.</text>
</comment>